<evidence type="ECO:0000259" key="2">
    <source>
        <dbReference type="Pfam" id="PF02540"/>
    </source>
</evidence>
<feature type="domain" description="NAD/GMP synthase" evidence="2">
    <location>
        <begin position="30"/>
        <end position="93"/>
    </location>
</feature>
<dbReference type="GO" id="GO:0016783">
    <property type="term" value="F:sulfurtransferase activity"/>
    <property type="evidence" value="ECO:0007669"/>
    <property type="project" value="InterPro"/>
</dbReference>
<dbReference type="OrthoDB" id="9776919at2"/>
<dbReference type="InterPro" id="IPR014729">
    <property type="entry name" value="Rossmann-like_a/b/a_fold"/>
</dbReference>
<keyword evidence="4" id="KW-1185">Reference proteome</keyword>
<dbReference type="GO" id="GO:0006163">
    <property type="term" value="P:purine nucleotide metabolic process"/>
    <property type="evidence" value="ECO:0007669"/>
    <property type="project" value="UniProtKB-ARBA"/>
</dbReference>
<dbReference type="NCBIfam" id="TIGR00268">
    <property type="entry name" value="ATP-dependent sacrificial sulfur transferase LarE"/>
    <property type="match status" value="1"/>
</dbReference>
<evidence type="ECO:0000313" key="4">
    <source>
        <dbReference type="Proteomes" id="UP000319976"/>
    </source>
</evidence>
<dbReference type="SUPFAM" id="SSF52402">
    <property type="entry name" value="Adenine nucleotide alpha hydrolases-like"/>
    <property type="match status" value="1"/>
</dbReference>
<dbReference type="EMBL" id="CP036316">
    <property type="protein sequence ID" value="QDT66026.1"/>
    <property type="molecule type" value="Genomic_DNA"/>
</dbReference>
<dbReference type="PIRSF" id="PIRSF006661">
    <property type="entry name" value="PP-lp_UCP006661"/>
    <property type="match status" value="1"/>
</dbReference>
<dbReference type="KEGG" id="chya:V22_32900"/>
<dbReference type="Gene3D" id="3.40.50.620">
    <property type="entry name" value="HUPs"/>
    <property type="match status" value="1"/>
</dbReference>
<organism evidence="3 4">
    <name type="scientific">Calycomorphotria hydatis</name>
    <dbReference type="NCBI Taxonomy" id="2528027"/>
    <lineage>
        <taxon>Bacteria</taxon>
        <taxon>Pseudomonadati</taxon>
        <taxon>Planctomycetota</taxon>
        <taxon>Planctomycetia</taxon>
        <taxon>Planctomycetales</taxon>
        <taxon>Planctomycetaceae</taxon>
        <taxon>Calycomorphotria</taxon>
    </lineage>
</organism>
<name>A0A517TCD3_9PLAN</name>
<protein>
    <submittedName>
        <fullName evidence="3">tRNA-specific 2-thiouridylase MnmA</fullName>
    </submittedName>
</protein>
<dbReference type="AlphaFoldDB" id="A0A517TCD3"/>
<dbReference type="Proteomes" id="UP000319976">
    <property type="component" value="Chromosome"/>
</dbReference>
<dbReference type="InterPro" id="IPR005232">
    <property type="entry name" value="LarE"/>
</dbReference>
<reference evidence="3 4" key="1">
    <citation type="submission" date="2019-02" db="EMBL/GenBank/DDBJ databases">
        <title>Deep-cultivation of Planctomycetes and their phenomic and genomic characterization uncovers novel biology.</title>
        <authorList>
            <person name="Wiegand S."/>
            <person name="Jogler M."/>
            <person name="Boedeker C."/>
            <person name="Pinto D."/>
            <person name="Vollmers J."/>
            <person name="Rivas-Marin E."/>
            <person name="Kohn T."/>
            <person name="Peeters S.H."/>
            <person name="Heuer A."/>
            <person name="Rast P."/>
            <person name="Oberbeckmann S."/>
            <person name="Bunk B."/>
            <person name="Jeske O."/>
            <person name="Meyerdierks A."/>
            <person name="Storesund J.E."/>
            <person name="Kallscheuer N."/>
            <person name="Luecker S."/>
            <person name="Lage O.M."/>
            <person name="Pohl T."/>
            <person name="Merkel B.J."/>
            <person name="Hornburger P."/>
            <person name="Mueller R.-W."/>
            <person name="Bruemmer F."/>
            <person name="Labrenz M."/>
            <person name="Spormann A.M."/>
            <person name="Op den Camp H."/>
            <person name="Overmann J."/>
            <person name="Amann R."/>
            <person name="Jetten M.S.M."/>
            <person name="Mascher T."/>
            <person name="Medema M.H."/>
            <person name="Devos D.P."/>
            <person name="Kaster A.-K."/>
            <person name="Ovreas L."/>
            <person name="Rohde M."/>
            <person name="Galperin M.Y."/>
            <person name="Jogler C."/>
        </authorList>
    </citation>
    <scope>NUCLEOTIDE SEQUENCE [LARGE SCALE GENOMIC DNA]</scope>
    <source>
        <strain evidence="3 4">V22</strain>
    </source>
</reference>
<proteinExistence type="predicted"/>
<evidence type="ECO:0000256" key="1">
    <source>
        <dbReference type="PIRSR" id="PIRSR006661-1"/>
    </source>
</evidence>
<accession>A0A517TCD3</accession>
<sequence>MTADHTEETSPRNLTRKTLALLELIGSYGKVAVAFSAGVDSTVVAKAAQLACGEDAVAVTAVSPSVPEAEVRQAVELAEQIGIRHQTIETTEFDSDEYRENAPDRCWHCKTELYAQIQNRRDEFEFDAIVNGANVDDQGDYRPGMLAAEEFGVKSPLIEVGITKDDVRALAKRWALPVWDKPASPCLSSRIAYGIEVTPERVERVEQAEAYLKKTLELRELRVRCEANDLARIEVPIEAIPRVAEIARTITMTLRQFGFRYVTLDLTGFRSGSMNAVLPLEDLVASSQS</sequence>
<dbReference type="CDD" id="cd01990">
    <property type="entry name" value="LarE-like"/>
    <property type="match status" value="1"/>
</dbReference>
<dbReference type="InterPro" id="IPR022310">
    <property type="entry name" value="NAD/GMP_synthase"/>
</dbReference>
<evidence type="ECO:0000313" key="3">
    <source>
        <dbReference type="EMBL" id="QDT66026.1"/>
    </source>
</evidence>
<dbReference type="PANTHER" id="PTHR43169">
    <property type="entry name" value="EXSB FAMILY PROTEIN"/>
    <property type="match status" value="1"/>
</dbReference>
<gene>
    <name evidence="3" type="ORF">V22_32900</name>
</gene>
<feature type="active site" description="Nucleophile and sulfur donor" evidence="1">
    <location>
        <position position="186"/>
    </location>
</feature>
<dbReference type="Pfam" id="PF02540">
    <property type="entry name" value="NAD_synthase"/>
    <property type="match status" value="1"/>
</dbReference>
<dbReference type="RefSeq" id="WP_145264795.1">
    <property type="nucleotide sequence ID" value="NZ_CP036316.1"/>
</dbReference>
<dbReference type="InterPro" id="IPR052188">
    <property type="entry name" value="Ni-pincer_cofactor_biosynth"/>
</dbReference>
<dbReference type="PANTHER" id="PTHR43169:SF2">
    <property type="entry name" value="NAD_GMP SYNTHASE DOMAIN-CONTAINING PROTEIN"/>
    <property type="match status" value="1"/>
</dbReference>